<name>M7BTQ4_CHEMY</name>
<proteinExistence type="predicted"/>
<protein>
    <submittedName>
        <fullName evidence="2">Uncharacterized protein</fullName>
    </submittedName>
</protein>
<accession>M7BTQ4</accession>
<dbReference type="AlphaFoldDB" id="M7BTQ4"/>
<gene>
    <name evidence="2" type="ORF">UY3_11365</name>
</gene>
<dbReference type="Proteomes" id="UP000031443">
    <property type="component" value="Unassembled WGS sequence"/>
</dbReference>
<evidence type="ECO:0000313" key="3">
    <source>
        <dbReference type="Proteomes" id="UP000031443"/>
    </source>
</evidence>
<keyword evidence="3" id="KW-1185">Reference proteome</keyword>
<evidence type="ECO:0000256" key="1">
    <source>
        <dbReference type="SAM" id="MobiDB-lite"/>
    </source>
</evidence>
<evidence type="ECO:0000313" key="2">
    <source>
        <dbReference type="EMBL" id="EMP31512.1"/>
    </source>
</evidence>
<sequence length="155" mass="17388">MRSLFKKGTHTLFRPQQLQALNQAVCGDRGESSMFQKSDSCRGKILDPTENSDPSPKNVLEWSEAVLYILHLKTDRPETVTKRADPAKDRKYFKSARVTMWKIGDHLSIAYVHTKCIKSVECILTTMASIDLWSGALWVASPQFPQSPPPIGILG</sequence>
<organism evidence="2 3">
    <name type="scientific">Chelonia mydas</name>
    <name type="common">Green sea-turtle</name>
    <name type="synonym">Chelonia agassizi</name>
    <dbReference type="NCBI Taxonomy" id="8469"/>
    <lineage>
        <taxon>Eukaryota</taxon>
        <taxon>Metazoa</taxon>
        <taxon>Chordata</taxon>
        <taxon>Craniata</taxon>
        <taxon>Vertebrata</taxon>
        <taxon>Euteleostomi</taxon>
        <taxon>Archelosauria</taxon>
        <taxon>Testudinata</taxon>
        <taxon>Testudines</taxon>
        <taxon>Cryptodira</taxon>
        <taxon>Durocryptodira</taxon>
        <taxon>Americhelydia</taxon>
        <taxon>Chelonioidea</taxon>
        <taxon>Cheloniidae</taxon>
        <taxon>Chelonia</taxon>
    </lineage>
</organism>
<feature type="region of interest" description="Disordered" evidence="1">
    <location>
        <begin position="31"/>
        <end position="57"/>
    </location>
</feature>
<reference evidence="3" key="1">
    <citation type="journal article" date="2013" name="Nat. Genet.">
        <title>The draft genomes of soft-shell turtle and green sea turtle yield insights into the development and evolution of the turtle-specific body plan.</title>
        <authorList>
            <person name="Wang Z."/>
            <person name="Pascual-Anaya J."/>
            <person name="Zadissa A."/>
            <person name="Li W."/>
            <person name="Niimura Y."/>
            <person name="Huang Z."/>
            <person name="Li C."/>
            <person name="White S."/>
            <person name="Xiong Z."/>
            <person name="Fang D."/>
            <person name="Wang B."/>
            <person name="Ming Y."/>
            <person name="Chen Y."/>
            <person name="Zheng Y."/>
            <person name="Kuraku S."/>
            <person name="Pignatelli M."/>
            <person name="Herrero J."/>
            <person name="Beal K."/>
            <person name="Nozawa M."/>
            <person name="Li Q."/>
            <person name="Wang J."/>
            <person name="Zhang H."/>
            <person name="Yu L."/>
            <person name="Shigenobu S."/>
            <person name="Wang J."/>
            <person name="Liu J."/>
            <person name="Flicek P."/>
            <person name="Searle S."/>
            <person name="Wang J."/>
            <person name="Kuratani S."/>
            <person name="Yin Y."/>
            <person name="Aken B."/>
            <person name="Zhang G."/>
            <person name="Irie N."/>
        </authorList>
    </citation>
    <scope>NUCLEOTIDE SEQUENCE [LARGE SCALE GENOMIC DNA]</scope>
</reference>
<dbReference type="EMBL" id="KB545240">
    <property type="protein sequence ID" value="EMP31512.1"/>
    <property type="molecule type" value="Genomic_DNA"/>
</dbReference>